<feature type="chain" id="PRO_5029766347" evidence="1">
    <location>
        <begin position="23"/>
        <end position="215"/>
    </location>
</feature>
<dbReference type="RefSeq" id="WP_157568820.1">
    <property type="nucleotide sequence ID" value="NZ_WQKZ01000005.1"/>
</dbReference>
<proteinExistence type="predicted"/>
<organism evidence="2 3">
    <name type="scientific">Hymenobacter ginkgonis</name>
    <dbReference type="NCBI Taxonomy" id="2682976"/>
    <lineage>
        <taxon>Bacteria</taxon>
        <taxon>Pseudomonadati</taxon>
        <taxon>Bacteroidota</taxon>
        <taxon>Cytophagia</taxon>
        <taxon>Cytophagales</taxon>
        <taxon>Hymenobacteraceae</taxon>
        <taxon>Hymenobacter</taxon>
    </lineage>
</organism>
<comment type="caution">
    <text evidence="2">The sequence shown here is derived from an EMBL/GenBank/DDBJ whole genome shotgun (WGS) entry which is preliminary data.</text>
</comment>
<dbReference type="EMBL" id="WQKZ01000005">
    <property type="protein sequence ID" value="MVN78581.1"/>
    <property type="molecule type" value="Genomic_DNA"/>
</dbReference>
<accession>A0A7K1TKE1</accession>
<keyword evidence="1" id="KW-0732">Signal</keyword>
<name>A0A7K1TKE1_9BACT</name>
<reference evidence="2 3" key="1">
    <citation type="submission" date="2019-12" db="EMBL/GenBank/DDBJ databases">
        <title>Hymenobacter sp. HMF4947 Genome sequencing and assembly.</title>
        <authorList>
            <person name="Kang H."/>
            <person name="Cha I."/>
            <person name="Kim H."/>
            <person name="Joh K."/>
        </authorList>
    </citation>
    <scope>NUCLEOTIDE SEQUENCE [LARGE SCALE GENOMIC DNA]</scope>
    <source>
        <strain evidence="2 3">HMF4947</strain>
    </source>
</reference>
<evidence type="ECO:0000313" key="2">
    <source>
        <dbReference type="EMBL" id="MVN78581.1"/>
    </source>
</evidence>
<dbReference type="AlphaFoldDB" id="A0A7K1TKE1"/>
<gene>
    <name evidence="2" type="ORF">GO988_19795</name>
</gene>
<feature type="signal peptide" evidence="1">
    <location>
        <begin position="1"/>
        <end position="22"/>
    </location>
</feature>
<dbReference type="Proteomes" id="UP000441336">
    <property type="component" value="Unassembled WGS sequence"/>
</dbReference>
<evidence type="ECO:0000256" key="1">
    <source>
        <dbReference type="SAM" id="SignalP"/>
    </source>
</evidence>
<protein>
    <submittedName>
        <fullName evidence="2">Uncharacterized protein</fullName>
    </submittedName>
</protein>
<keyword evidence="3" id="KW-1185">Reference proteome</keyword>
<evidence type="ECO:0000313" key="3">
    <source>
        <dbReference type="Proteomes" id="UP000441336"/>
    </source>
</evidence>
<sequence>MRKYTLLLGVVACLLMSRVGRAQGFPSYSPPPMNISQMNMNHMYYGNNRNPNYRKGEGSYQLPDGSWHKSQKLVFDGQKLVVKDADADKLKLDFEAWRQLEVQRDTFLVMSNLPGRAQAADKPELVHSLLNQHGVRVLELCADYGKARYFVSRPQVPLQLLPSGKADFKTAMLAIVRDSPILAQEVSSGKLGRNDVVQIMQEYVDFLKRPGAARN</sequence>